<feature type="domain" description="RRM" evidence="10">
    <location>
        <begin position="78"/>
        <end position="164"/>
    </location>
</feature>
<dbReference type="Pfam" id="PF00076">
    <property type="entry name" value="RRM_1"/>
    <property type="match status" value="1"/>
</dbReference>
<organism evidence="13 14">
    <name type="scientific">Hibiscus sabdariffa</name>
    <name type="common">roselle</name>
    <dbReference type="NCBI Taxonomy" id="183260"/>
    <lineage>
        <taxon>Eukaryota</taxon>
        <taxon>Viridiplantae</taxon>
        <taxon>Streptophyta</taxon>
        <taxon>Embryophyta</taxon>
        <taxon>Tracheophyta</taxon>
        <taxon>Spermatophyta</taxon>
        <taxon>Magnoliopsida</taxon>
        <taxon>eudicotyledons</taxon>
        <taxon>Gunneridae</taxon>
        <taxon>Pentapetalae</taxon>
        <taxon>rosids</taxon>
        <taxon>malvids</taxon>
        <taxon>Malvales</taxon>
        <taxon>Malvaceae</taxon>
        <taxon>Malvoideae</taxon>
        <taxon>Hibiscus</taxon>
    </lineage>
</organism>
<dbReference type="PROSITE" id="PS51649">
    <property type="entry name" value="NPH3"/>
    <property type="match status" value="1"/>
</dbReference>
<feature type="region of interest" description="Disordered" evidence="9">
    <location>
        <begin position="181"/>
        <end position="202"/>
    </location>
</feature>
<dbReference type="Pfam" id="PF03000">
    <property type="entry name" value="NPH3"/>
    <property type="match status" value="1"/>
</dbReference>
<dbReference type="PROSITE" id="PS50102">
    <property type="entry name" value="RRM"/>
    <property type="match status" value="1"/>
</dbReference>
<dbReference type="SMART" id="SM00547">
    <property type="entry name" value="ZnF_RBZ"/>
    <property type="match status" value="2"/>
</dbReference>
<reference evidence="13 14" key="1">
    <citation type="journal article" date="2024" name="G3 (Bethesda)">
        <title>Genome assembly of Hibiscus sabdariffa L. provides insights into metabolisms of medicinal natural products.</title>
        <authorList>
            <person name="Kim T."/>
        </authorList>
    </citation>
    <scope>NUCLEOTIDE SEQUENCE [LARGE SCALE GENOMIC DNA]</scope>
    <source>
        <strain evidence="13">TK-2024</strain>
        <tissue evidence="13">Old leaves</tissue>
    </source>
</reference>
<sequence>METPLDRTRKRTLSIQKPYRNNEEKRNHRCRCRQNHRRHPIYIFDLPPPPPAPLQPKDFDEREETMTSNLGRGTPTNGSIYVCNLPEGTDETMLAEYFGTIGLLKKDKRTGRPKVWLYRDKATNEPKGDATVTYEDPHAALAAVEWFNDKDFHGSTIGVFMAESKSSNAGVDLPTVAADGGGVEDNAAKDMDGGGGRGRGRVDASGKMWQQEGDWLCPNTSCSNVNFSFRGVCNRCGTARPTGASGSGGGAGGRGRGRGAAESGGHGRAVAATGGLFGPNDWPCPMCGNINWAKRMKCNICNTNKPGHNEGDVRGGRAGGYKELDEEEIEETRRRRREAEDDGEMYDEFGNLKKKFRAKTQAEAARVLPGSGRAGWEVEELGMEEKEAEIEEAKGMIKKVSRIETVKVGKDVVVGAEREIGERIEAVIMIMTEREIMDVIKTETEAEVEQLFVNMFPWGILFSQNVVSAFSGRLKKIIRREKRKTQIEDSIIELNDFPGGPDGFEHVTRFCYSHGRVEITVLNVSLLYCCAFFLGMTEKASSNNLLRQTEKFLEGMFYWSWNDIVMSMRSCEPLFSYADSYGLIQKLIFALLAKIAQNSDMNFIASSSSSSSPETSFGFRFSSTSKASPEPASPCTKSGKDWWFDDLTVLSPKMIEKIIRNLGAYGNQNNSFTLTRFLLHYLKSRPQGSSSPSSKSEYSGLADTAVHGVILVGKTKFSCRKLFWVLRLVSGFSLSKDYRAGLERLIGENLDEATVDDLLVSGHNKGVYDVNLVIRLIKVFVNCEEMNSQKMKKLGRLMDKYLREISPDQNLNISKFLTVADSLPDSARDCFDGVYRAIDFYLQSHPTLSFEDRSKLCRCLNYEKLTFEASKELAKNPRIPPNISVQALICQQSKVPQDGFLYQRTPSGSHGKTSNGHMVLFNDNSMDSSSSSEGAEDMKLNLQKMQWRVVELEKACKEMKGQMSKLVRHDTGIFPLHNGNLPRFC</sequence>
<evidence type="ECO:0000256" key="3">
    <source>
        <dbReference type="ARBA" id="ARBA00022786"/>
    </source>
</evidence>
<gene>
    <name evidence="13" type="ORF">V6N12_006087</name>
</gene>
<evidence type="ECO:0000256" key="2">
    <source>
        <dbReference type="ARBA" id="ARBA00022771"/>
    </source>
</evidence>
<dbReference type="Gene3D" id="3.30.70.330">
    <property type="match status" value="1"/>
</dbReference>
<evidence type="ECO:0000259" key="11">
    <source>
        <dbReference type="PROSITE" id="PS50199"/>
    </source>
</evidence>
<feature type="region of interest" description="Disordered" evidence="9">
    <location>
        <begin position="240"/>
        <end position="267"/>
    </location>
</feature>
<dbReference type="InterPro" id="IPR035979">
    <property type="entry name" value="RBD_domain_sf"/>
</dbReference>
<keyword evidence="1" id="KW-0479">Metal-binding</keyword>
<evidence type="ECO:0000313" key="14">
    <source>
        <dbReference type="Proteomes" id="UP001472677"/>
    </source>
</evidence>
<dbReference type="InterPro" id="IPR012677">
    <property type="entry name" value="Nucleotide-bd_a/b_plait_sf"/>
</dbReference>
<name>A0ABR2EX00_9ROSI</name>
<dbReference type="EMBL" id="JBBPBM010000009">
    <property type="protein sequence ID" value="KAK8567501.1"/>
    <property type="molecule type" value="Genomic_DNA"/>
</dbReference>
<evidence type="ECO:0000256" key="4">
    <source>
        <dbReference type="ARBA" id="ARBA00022833"/>
    </source>
</evidence>
<evidence type="ECO:0000256" key="7">
    <source>
        <dbReference type="PROSITE-ProRule" id="PRU00982"/>
    </source>
</evidence>
<dbReference type="Pfam" id="PF00641">
    <property type="entry name" value="Zn_ribbon_RanBP"/>
    <property type="match status" value="2"/>
</dbReference>
<accession>A0ABR2EX00</accession>
<dbReference type="InterPro" id="IPR036443">
    <property type="entry name" value="Znf_RanBP2_sf"/>
</dbReference>
<evidence type="ECO:0000256" key="5">
    <source>
        <dbReference type="PROSITE-ProRule" id="PRU00176"/>
    </source>
</evidence>
<evidence type="ECO:0000256" key="8">
    <source>
        <dbReference type="SAM" id="Coils"/>
    </source>
</evidence>
<dbReference type="InterPro" id="IPR043454">
    <property type="entry name" value="NPH3/RPT2-like"/>
</dbReference>
<keyword evidence="14" id="KW-1185">Reference proteome</keyword>
<dbReference type="InterPro" id="IPR001876">
    <property type="entry name" value="Znf_RanBP2"/>
</dbReference>
<feature type="domain" description="NPH3" evidence="12">
    <location>
        <begin position="641"/>
        <end position="894"/>
    </location>
</feature>
<dbReference type="CDD" id="cd12534">
    <property type="entry name" value="RRM_SARFH"/>
    <property type="match status" value="1"/>
</dbReference>
<evidence type="ECO:0000313" key="13">
    <source>
        <dbReference type="EMBL" id="KAK8567501.1"/>
    </source>
</evidence>
<dbReference type="PROSITE" id="PS50199">
    <property type="entry name" value="ZF_RANBP2_2"/>
    <property type="match status" value="2"/>
</dbReference>
<proteinExistence type="inferred from homology"/>
<keyword evidence="8" id="KW-0175">Coiled coil</keyword>
<dbReference type="Proteomes" id="UP001472677">
    <property type="component" value="Unassembled WGS sequence"/>
</dbReference>
<evidence type="ECO:0000259" key="12">
    <source>
        <dbReference type="PROSITE" id="PS51649"/>
    </source>
</evidence>
<comment type="similarity">
    <text evidence="7">Belongs to the NPH3 family.</text>
</comment>
<dbReference type="SUPFAM" id="SSF54928">
    <property type="entry name" value="RNA-binding domain, RBD"/>
    <property type="match status" value="1"/>
</dbReference>
<evidence type="ECO:0000256" key="6">
    <source>
        <dbReference type="PROSITE-ProRule" id="PRU00322"/>
    </source>
</evidence>
<evidence type="ECO:0000256" key="9">
    <source>
        <dbReference type="SAM" id="MobiDB-lite"/>
    </source>
</evidence>
<protein>
    <submittedName>
        <fullName evidence="13">Uncharacterized protein</fullName>
    </submittedName>
</protein>
<keyword evidence="3" id="KW-0833">Ubl conjugation pathway</keyword>
<feature type="domain" description="RanBP2-type" evidence="11">
    <location>
        <begin position="211"/>
        <end position="242"/>
    </location>
</feature>
<dbReference type="InterPro" id="IPR027356">
    <property type="entry name" value="NPH3_dom"/>
</dbReference>
<keyword evidence="4" id="KW-0862">Zinc</keyword>
<keyword evidence="5" id="KW-0694">RNA-binding</keyword>
<evidence type="ECO:0000256" key="1">
    <source>
        <dbReference type="ARBA" id="ARBA00022723"/>
    </source>
</evidence>
<dbReference type="SMART" id="SM00360">
    <property type="entry name" value="RRM"/>
    <property type="match status" value="1"/>
</dbReference>
<dbReference type="PROSITE" id="PS01358">
    <property type="entry name" value="ZF_RANBP2_1"/>
    <property type="match status" value="2"/>
</dbReference>
<comment type="caution">
    <text evidence="13">The sequence shown here is derived from an EMBL/GenBank/DDBJ whole genome shotgun (WGS) entry which is preliminary data.</text>
</comment>
<keyword evidence="2 6" id="KW-0863">Zinc-finger</keyword>
<evidence type="ECO:0000259" key="10">
    <source>
        <dbReference type="PROSITE" id="PS50102"/>
    </source>
</evidence>
<feature type="domain" description="RanBP2-type" evidence="11">
    <location>
        <begin position="278"/>
        <end position="307"/>
    </location>
</feature>
<feature type="coiled-coil region" evidence="8">
    <location>
        <begin position="935"/>
        <end position="969"/>
    </location>
</feature>
<dbReference type="InterPro" id="IPR000504">
    <property type="entry name" value="RRM_dom"/>
</dbReference>
<feature type="compositionally biased region" description="Gly residues" evidence="9">
    <location>
        <begin position="245"/>
        <end position="254"/>
    </location>
</feature>
<dbReference type="SUPFAM" id="SSF90209">
    <property type="entry name" value="Ran binding protein zinc finger-like"/>
    <property type="match status" value="2"/>
</dbReference>
<dbReference type="Gene3D" id="4.10.1060.10">
    <property type="entry name" value="Zinc finger, RanBP2-type"/>
    <property type="match status" value="2"/>
</dbReference>
<dbReference type="PANTHER" id="PTHR32370">
    <property type="entry name" value="OS12G0117600 PROTEIN"/>
    <property type="match status" value="1"/>
</dbReference>